<accession>A0ABT9E8W4</accession>
<dbReference type="InterPro" id="IPR018383">
    <property type="entry name" value="UPF0324_pro"/>
</dbReference>
<feature type="transmembrane region" description="Helical" evidence="7">
    <location>
        <begin position="71"/>
        <end position="98"/>
    </location>
</feature>
<keyword evidence="9" id="KW-1185">Reference proteome</keyword>
<keyword evidence="6 7" id="KW-0472">Membrane</keyword>
<comment type="subcellular location">
    <subcellularLocation>
        <location evidence="1">Cell membrane</location>
        <topology evidence="1">Multi-pass membrane protein</topology>
    </subcellularLocation>
</comment>
<evidence type="ECO:0000256" key="3">
    <source>
        <dbReference type="ARBA" id="ARBA00022475"/>
    </source>
</evidence>
<feature type="transmembrane region" description="Helical" evidence="7">
    <location>
        <begin position="345"/>
        <end position="372"/>
    </location>
</feature>
<keyword evidence="4 7" id="KW-0812">Transmembrane</keyword>
<protein>
    <submittedName>
        <fullName evidence="8">Sulfate exporter family transporter</fullName>
    </submittedName>
</protein>
<evidence type="ECO:0000313" key="8">
    <source>
        <dbReference type="EMBL" id="MDO9712633.1"/>
    </source>
</evidence>
<feature type="transmembrane region" description="Helical" evidence="7">
    <location>
        <begin position="393"/>
        <end position="412"/>
    </location>
</feature>
<evidence type="ECO:0000256" key="2">
    <source>
        <dbReference type="ARBA" id="ARBA00007977"/>
    </source>
</evidence>
<organism evidence="8 9">
    <name type="scientific">Paracraurococcus lichenis</name>
    <dbReference type="NCBI Taxonomy" id="3064888"/>
    <lineage>
        <taxon>Bacteria</taxon>
        <taxon>Pseudomonadati</taxon>
        <taxon>Pseudomonadota</taxon>
        <taxon>Alphaproteobacteria</taxon>
        <taxon>Acetobacterales</taxon>
        <taxon>Roseomonadaceae</taxon>
        <taxon>Paracraurococcus</taxon>
    </lineage>
</organism>
<evidence type="ECO:0000313" key="9">
    <source>
        <dbReference type="Proteomes" id="UP001243009"/>
    </source>
</evidence>
<feature type="transmembrane region" description="Helical" evidence="7">
    <location>
        <begin position="105"/>
        <end position="123"/>
    </location>
</feature>
<feature type="transmembrane region" description="Helical" evidence="7">
    <location>
        <begin position="152"/>
        <end position="170"/>
    </location>
</feature>
<dbReference type="EMBL" id="JAUTWS010000053">
    <property type="protein sequence ID" value="MDO9712633.1"/>
    <property type="molecule type" value="Genomic_DNA"/>
</dbReference>
<evidence type="ECO:0000256" key="5">
    <source>
        <dbReference type="ARBA" id="ARBA00022989"/>
    </source>
</evidence>
<keyword evidence="3" id="KW-1003">Cell membrane</keyword>
<evidence type="ECO:0000256" key="7">
    <source>
        <dbReference type="SAM" id="Phobius"/>
    </source>
</evidence>
<gene>
    <name evidence="8" type="ORF">Q7A36_30135</name>
</gene>
<feature type="transmembrane region" description="Helical" evidence="7">
    <location>
        <begin position="244"/>
        <end position="265"/>
    </location>
</feature>
<keyword evidence="5 7" id="KW-1133">Transmembrane helix</keyword>
<dbReference type="PANTHER" id="PTHR30106">
    <property type="entry name" value="INNER MEMBRANE PROTEIN YEIH-RELATED"/>
    <property type="match status" value="1"/>
</dbReference>
<dbReference type="Proteomes" id="UP001243009">
    <property type="component" value="Unassembled WGS sequence"/>
</dbReference>
<feature type="transmembrane region" description="Helical" evidence="7">
    <location>
        <begin position="25"/>
        <end position="51"/>
    </location>
</feature>
<dbReference type="PANTHER" id="PTHR30106:SF1">
    <property type="entry name" value="UPF0324 MEMBRANE PROTEIN FN0533"/>
    <property type="match status" value="1"/>
</dbReference>
<name>A0ABT9E8W4_9PROT</name>
<feature type="transmembrane region" description="Helical" evidence="7">
    <location>
        <begin position="462"/>
        <end position="485"/>
    </location>
</feature>
<comment type="similarity">
    <text evidence="2">Belongs to the UPF0324 family.</text>
</comment>
<feature type="transmembrane region" description="Helical" evidence="7">
    <location>
        <begin position="432"/>
        <end position="450"/>
    </location>
</feature>
<sequence length="494" mass="52079">MSEAALATGGAEAAAARRPLLTEDWLAALLGLLVFAMALAGLTGPDLLGWVVTTSLWTDPAGALAPVNKAYAWLGGAGALLATWAALLVVLGAGVAALGGHAGRFALAFTLVFALAYGAWFLGSNAHVAAVTPAEFARFGIGWSLRLTNEGGFILALAAGLVIANVFPRLAAWLQEAIRPELFIKIAIVILGGFLAVTVAGRLNFASAILLRGVAAIIEAYLIYWAVVYYVARRWFGFTREYAVPLASGISICGVAAAIATGGAIRARPMVPVLVSSLVVVFAVVEVLILPFLAQAFLSHEPLVAAAWMGLAVKTDGAAVAAGGITEALLLARNAAEGVRYEPGWILGTTAAVKIFIDVFIGVWAFILAYIWTNHINKVPGERARPIEIWQRFPKFILGFLLTFAIGLALAFGLDPALKPRLAASIAEANTFRVLFFILTFFSIGVLSDFRKLWAAGIGRLAAVYVVCLFGFVIWVGLLISWLFFGGVTPPLAA</sequence>
<feature type="transmembrane region" description="Helical" evidence="7">
    <location>
        <begin position="182"/>
        <end position="203"/>
    </location>
</feature>
<proteinExistence type="inferred from homology"/>
<feature type="transmembrane region" description="Helical" evidence="7">
    <location>
        <begin position="271"/>
        <end position="293"/>
    </location>
</feature>
<dbReference type="RefSeq" id="WP_305107490.1">
    <property type="nucleotide sequence ID" value="NZ_JAUTWS010000053.1"/>
</dbReference>
<feature type="transmembrane region" description="Helical" evidence="7">
    <location>
        <begin position="209"/>
        <end position="232"/>
    </location>
</feature>
<reference evidence="8 9" key="1">
    <citation type="submission" date="2023-08" db="EMBL/GenBank/DDBJ databases">
        <title>The draft genome sequence of Paracraurococcus sp. LOR1-02.</title>
        <authorList>
            <person name="Kingkaew E."/>
            <person name="Tanasupawat S."/>
        </authorList>
    </citation>
    <scope>NUCLEOTIDE SEQUENCE [LARGE SCALE GENOMIC DNA]</scope>
    <source>
        <strain evidence="8 9">LOR1-02</strain>
    </source>
</reference>
<evidence type="ECO:0000256" key="4">
    <source>
        <dbReference type="ARBA" id="ARBA00022692"/>
    </source>
</evidence>
<evidence type="ECO:0000256" key="1">
    <source>
        <dbReference type="ARBA" id="ARBA00004651"/>
    </source>
</evidence>
<dbReference type="Pfam" id="PF03601">
    <property type="entry name" value="Cons_hypoth698"/>
    <property type="match status" value="1"/>
</dbReference>
<evidence type="ECO:0000256" key="6">
    <source>
        <dbReference type="ARBA" id="ARBA00023136"/>
    </source>
</evidence>
<comment type="caution">
    <text evidence="8">The sequence shown here is derived from an EMBL/GenBank/DDBJ whole genome shotgun (WGS) entry which is preliminary data.</text>
</comment>